<protein>
    <recommendedName>
        <fullName evidence="4">mitochondrial processing peptidase</fullName>
        <ecNumber evidence="4">3.4.24.64</ecNumber>
    </recommendedName>
    <alternativeName>
        <fullName evidence="11">Beta-MPP</fullName>
    </alternativeName>
</protein>
<evidence type="ECO:0000256" key="1">
    <source>
        <dbReference type="ARBA" id="ARBA00001098"/>
    </source>
</evidence>
<evidence type="ECO:0000256" key="11">
    <source>
        <dbReference type="ARBA" id="ARBA00031018"/>
    </source>
</evidence>
<dbReference type="GO" id="GO:0046872">
    <property type="term" value="F:metal ion binding"/>
    <property type="evidence" value="ECO:0007669"/>
    <property type="project" value="UniProtKB-KW"/>
</dbReference>
<comment type="function">
    <text evidence="12">Catalytic subunit of the essential mitochondrial processing protease (MPP), which cleaves the mitochondrial sequence off newly imported precursors proteins. Preferentially, cleaves after an arginine at position P2.</text>
</comment>
<reference evidence="14 15" key="1">
    <citation type="journal article" date="2018" name="Front. Microbiol.">
        <title>Prospects for Fungal Bioremediation of Acidic Radioactive Waste Sites: Characterization and Genome Sequence of Rhodotorula taiwanensis MD1149.</title>
        <authorList>
            <person name="Tkavc R."/>
            <person name="Matrosova V.Y."/>
            <person name="Grichenko O.E."/>
            <person name="Gostincar C."/>
            <person name="Volpe R.P."/>
            <person name="Klimenkova P."/>
            <person name="Gaidamakova E.K."/>
            <person name="Zhou C.E."/>
            <person name="Stewart B.J."/>
            <person name="Lyman M.G."/>
            <person name="Malfatti S.A."/>
            <person name="Rubinfeld B."/>
            <person name="Courtot M."/>
            <person name="Singh J."/>
            <person name="Dalgard C.L."/>
            <person name="Hamilton T."/>
            <person name="Frey K.G."/>
            <person name="Gunde-Cimerman N."/>
            <person name="Dugan L."/>
            <person name="Daly M.J."/>
        </authorList>
    </citation>
    <scope>NUCLEOTIDE SEQUENCE [LARGE SCALE GENOMIC DNA]</scope>
    <source>
        <strain evidence="14 15">MD1149</strain>
    </source>
</reference>
<comment type="catalytic activity">
    <reaction evidence="1">
        <text>Release of N-terminal transit peptides from precursor proteins imported into the mitochondrion, typically with Arg in position P2.</text>
        <dbReference type="EC" id="3.4.24.64"/>
    </reaction>
</comment>
<dbReference type="Gene3D" id="3.30.830.10">
    <property type="entry name" value="Metalloenzyme, LuxS/M16 peptidase-like"/>
    <property type="match status" value="1"/>
</dbReference>
<evidence type="ECO:0000313" key="15">
    <source>
        <dbReference type="Proteomes" id="UP000237144"/>
    </source>
</evidence>
<dbReference type="PANTHER" id="PTHR11851:SF149">
    <property type="entry name" value="GH01077P"/>
    <property type="match status" value="1"/>
</dbReference>
<keyword evidence="10" id="KW-0496">Mitochondrion</keyword>
<dbReference type="InterPro" id="IPR011249">
    <property type="entry name" value="Metalloenz_LuxS/M16"/>
</dbReference>
<dbReference type="EMBL" id="PJQD01000004">
    <property type="protein sequence ID" value="POY76520.1"/>
    <property type="molecule type" value="Genomic_DNA"/>
</dbReference>
<evidence type="ECO:0000313" key="14">
    <source>
        <dbReference type="EMBL" id="POY76520.1"/>
    </source>
</evidence>
<evidence type="ECO:0000259" key="13">
    <source>
        <dbReference type="Pfam" id="PF05193"/>
    </source>
</evidence>
<dbReference type="GO" id="GO:0006627">
    <property type="term" value="P:protein processing involved in protein targeting to mitochondrion"/>
    <property type="evidence" value="ECO:0007669"/>
    <property type="project" value="TreeGrafter"/>
</dbReference>
<dbReference type="SUPFAM" id="SSF63411">
    <property type="entry name" value="LuxS/MPP-like metallohydrolase"/>
    <property type="match status" value="1"/>
</dbReference>
<keyword evidence="5" id="KW-0645">Protease</keyword>
<dbReference type="Pfam" id="PF05193">
    <property type="entry name" value="Peptidase_M16_C"/>
    <property type="match status" value="1"/>
</dbReference>
<dbReference type="AlphaFoldDB" id="A0A2S5BIC9"/>
<comment type="subcellular location">
    <subcellularLocation>
        <location evidence="2">Mitochondrion</location>
    </subcellularLocation>
</comment>
<organism evidence="14 15">
    <name type="scientific">Rhodotorula taiwanensis</name>
    <dbReference type="NCBI Taxonomy" id="741276"/>
    <lineage>
        <taxon>Eukaryota</taxon>
        <taxon>Fungi</taxon>
        <taxon>Dikarya</taxon>
        <taxon>Basidiomycota</taxon>
        <taxon>Pucciniomycotina</taxon>
        <taxon>Microbotryomycetes</taxon>
        <taxon>Sporidiobolales</taxon>
        <taxon>Sporidiobolaceae</taxon>
        <taxon>Rhodotorula</taxon>
    </lineage>
</organism>
<evidence type="ECO:0000256" key="2">
    <source>
        <dbReference type="ARBA" id="ARBA00004173"/>
    </source>
</evidence>
<comment type="similarity">
    <text evidence="3">Belongs to the peptidase M16 family.</text>
</comment>
<comment type="caution">
    <text evidence="14">The sequence shown here is derived from an EMBL/GenBank/DDBJ whole genome shotgun (WGS) entry which is preliminary data.</text>
</comment>
<proteinExistence type="inferred from homology"/>
<evidence type="ECO:0000256" key="12">
    <source>
        <dbReference type="ARBA" id="ARBA00045757"/>
    </source>
</evidence>
<dbReference type="PANTHER" id="PTHR11851">
    <property type="entry name" value="METALLOPROTEASE"/>
    <property type="match status" value="1"/>
</dbReference>
<evidence type="ECO:0000256" key="8">
    <source>
        <dbReference type="ARBA" id="ARBA00022833"/>
    </source>
</evidence>
<dbReference type="GO" id="GO:0016746">
    <property type="term" value="F:acyltransferase activity"/>
    <property type="evidence" value="ECO:0007669"/>
    <property type="project" value="UniProtKB-KW"/>
</dbReference>
<keyword evidence="14" id="KW-0808">Transferase</keyword>
<dbReference type="STRING" id="741276.A0A2S5BIC9"/>
<accession>A0A2S5BIC9</accession>
<keyword evidence="15" id="KW-1185">Reference proteome</keyword>
<evidence type="ECO:0000256" key="4">
    <source>
        <dbReference type="ARBA" id="ARBA00012299"/>
    </source>
</evidence>
<dbReference type="InterPro" id="IPR050361">
    <property type="entry name" value="MPP/UQCRC_Complex"/>
</dbReference>
<evidence type="ECO:0000256" key="9">
    <source>
        <dbReference type="ARBA" id="ARBA00023049"/>
    </source>
</evidence>
<dbReference type="GO" id="GO:0005739">
    <property type="term" value="C:mitochondrion"/>
    <property type="evidence" value="ECO:0007669"/>
    <property type="project" value="UniProtKB-SubCell"/>
</dbReference>
<name>A0A2S5BIC9_9BASI</name>
<evidence type="ECO:0000256" key="7">
    <source>
        <dbReference type="ARBA" id="ARBA00022801"/>
    </source>
</evidence>
<keyword evidence="14" id="KW-0012">Acyltransferase</keyword>
<gene>
    <name evidence="14" type="ORF">BMF94_0361</name>
</gene>
<keyword evidence="9" id="KW-0482">Metalloprotease</keyword>
<sequence length="125" mass="13740">MSFSTSYSDTGLFGVYMVSENLTNLDDLTHFLFKEWQRLATHPTDTEVSRAKAQLKASLLLGLDGTTAVATAVAEDIGRQFVTSGRRLAPKEIAAGARRSRLACVLTDRTERASWNVGIWPSLCM</sequence>
<evidence type="ECO:0000256" key="5">
    <source>
        <dbReference type="ARBA" id="ARBA00022670"/>
    </source>
</evidence>
<dbReference type="InterPro" id="IPR007863">
    <property type="entry name" value="Peptidase_M16_C"/>
</dbReference>
<dbReference type="EC" id="3.4.24.64" evidence="4"/>
<keyword evidence="8" id="KW-0862">Zinc</keyword>
<dbReference type="OrthoDB" id="10251424at2759"/>
<keyword evidence="7" id="KW-0378">Hydrolase</keyword>
<dbReference type="Proteomes" id="UP000237144">
    <property type="component" value="Unassembled WGS sequence"/>
</dbReference>
<evidence type="ECO:0000256" key="3">
    <source>
        <dbReference type="ARBA" id="ARBA00007261"/>
    </source>
</evidence>
<feature type="domain" description="Peptidase M16 C-terminal" evidence="13">
    <location>
        <begin position="1"/>
        <end position="55"/>
    </location>
</feature>
<keyword evidence="6" id="KW-0479">Metal-binding</keyword>
<dbReference type="GO" id="GO:0004222">
    <property type="term" value="F:metalloendopeptidase activity"/>
    <property type="evidence" value="ECO:0007669"/>
    <property type="project" value="UniProtKB-EC"/>
</dbReference>
<evidence type="ECO:0000256" key="10">
    <source>
        <dbReference type="ARBA" id="ARBA00023128"/>
    </source>
</evidence>
<evidence type="ECO:0000256" key="6">
    <source>
        <dbReference type="ARBA" id="ARBA00022723"/>
    </source>
</evidence>